<organism evidence="2 3">
    <name type="scientific">Colocasia esculenta</name>
    <name type="common">Wild taro</name>
    <name type="synonym">Arum esculentum</name>
    <dbReference type="NCBI Taxonomy" id="4460"/>
    <lineage>
        <taxon>Eukaryota</taxon>
        <taxon>Viridiplantae</taxon>
        <taxon>Streptophyta</taxon>
        <taxon>Embryophyta</taxon>
        <taxon>Tracheophyta</taxon>
        <taxon>Spermatophyta</taxon>
        <taxon>Magnoliopsida</taxon>
        <taxon>Liliopsida</taxon>
        <taxon>Araceae</taxon>
        <taxon>Aroideae</taxon>
        <taxon>Colocasieae</taxon>
        <taxon>Colocasia</taxon>
    </lineage>
</organism>
<name>A0A843UMX7_COLES</name>
<feature type="region of interest" description="Disordered" evidence="1">
    <location>
        <begin position="44"/>
        <end position="64"/>
    </location>
</feature>
<feature type="region of interest" description="Disordered" evidence="1">
    <location>
        <begin position="1"/>
        <end position="25"/>
    </location>
</feature>
<accession>A0A843UMX7</accession>
<proteinExistence type="predicted"/>
<sequence length="64" mass="7054">MHARTSQLRSRQGVRSPSKHDAPTCRLHKYIATERHVPAVAFTCANPNPGGTPQITTPDHSNHD</sequence>
<feature type="compositionally biased region" description="Polar residues" evidence="1">
    <location>
        <begin position="1"/>
        <end position="15"/>
    </location>
</feature>
<evidence type="ECO:0000256" key="1">
    <source>
        <dbReference type="SAM" id="MobiDB-lite"/>
    </source>
</evidence>
<evidence type="ECO:0000313" key="3">
    <source>
        <dbReference type="Proteomes" id="UP000652761"/>
    </source>
</evidence>
<dbReference type="Proteomes" id="UP000652761">
    <property type="component" value="Unassembled WGS sequence"/>
</dbReference>
<keyword evidence="3" id="KW-1185">Reference proteome</keyword>
<feature type="compositionally biased region" description="Polar residues" evidence="1">
    <location>
        <begin position="45"/>
        <end position="64"/>
    </location>
</feature>
<reference evidence="2" key="1">
    <citation type="submission" date="2017-07" db="EMBL/GenBank/DDBJ databases">
        <title>Taro Niue Genome Assembly and Annotation.</title>
        <authorList>
            <person name="Atibalentja N."/>
            <person name="Keating K."/>
            <person name="Fields C.J."/>
        </authorList>
    </citation>
    <scope>NUCLEOTIDE SEQUENCE</scope>
    <source>
        <strain evidence="2">Niue_2</strain>
        <tissue evidence="2">Leaf</tissue>
    </source>
</reference>
<evidence type="ECO:0000313" key="2">
    <source>
        <dbReference type="EMBL" id="MQL84681.1"/>
    </source>
</evidence>
<dbReference type="EMBL" id="NMUH01000779">
    <property type="protein sequence ID" value="MQL84681.1"/>
    <property type="molecule type" value="Genomic_DNA"/>
</dbReference>
<comment type="caution">
    <text evidence="2">The sequence shown here is derived from an EMBL/GenBank/DDBJ whole genome shotgun (WGS) entry which is preliminary data.</text>
</comment>
<dbReference type="AlphaFoldDB" id="A0A843UMX7"/>
<gene>
    <name evidence="2" type="ORF">Taro_017192</name>
</gene>
<protein>
    <submittedName>
        <fullName evidence="2">Uncharacterized protein</fullName>
    </submittedName>
</protein>